<comment type="caution">
    <text evidence="1">The sequence shown here is derived from an EMBL/GenBank/DDBJ whole genome shotgun (WGS) entry which is preliminary data.</text>
</comment>
<dbReference type="RefSeq" id="WP_378181620.1">
    <property type="nucleotide sequence ID" value="NZ_JBHTCR010000008.1"/>
</dbReference>
<accession>A0ABW2M0B5</accession>
<evidence type="ECO:0000313" key="1">
    <source>
        <dbReference type="EMBL" id="MFC7348269.1"/>
    </source>
</evidence>
<proteinExistence type="predicted"/>
<reference evidence="2" key="1">
    <citation type="journal article" date="2019" name="Int. J. Syst. Evol. Microbiol.">
        <title>The Global Catalogue of Microorganisms (GCM) 10K type strain sequencing project: providing services to taxonomists for standard genome sequencing and annotation.</title>
        <authorList>
            <consortium name="The Broad Institute Genomics Platform"/>
            <consortium name="The Broad Institute Genome Sequencing Center for Infectious Disease"/>
            <person name="Wu L."/>
            <person name="Ma J."/>
        </authorList>
    </citation>
    <scope>NUCLEOTIDE SEQUENCE [LARGE SCALE GENOMIC DNA]</scope>
    <source>
        <strain evidence="2">CCUG 54781</strain>
    </source>
</reference>
<gene>
    <name evidence="1" type="ORF">ACFQO9_16240</name>
</gene>
<protein>
    <submittedName>
        <fullName evidence="1">Uncharacterized protein</fullName>
    </submittedName>
</protein>
<name>A0ABW2M0B5_9FLAO</name>
<sequence length="193" mass="21992">MKKTFILLPLFLTAHIFAQQNDNRNNFMLLKQAVGDLNKDGLQDKIILSEDTTHPSRPLRLQIFFLGSDRKFKSAFSSTEVFEFNHSDGIYADRAVPDIRVENNNLVISKDINSEKQEQTFRHNKGKFELVSVSKIKSDENTTVETKTDLIAGTVTETTKTKGSKKSKKNQKKITVNILPTLDNIKSFSHEFN</sequence>
<keyword evidence="2" id="KW-1185">Reference proteome</keyword>
<evidence type="ECO:0000313" key="2">
    <source>
        <dbReference type="Proteomes" id="UP001596550"/>
    </source>
</evidence>
<dbReference type="Proteomes" id="UP001596550">
    <property type="component" value="Unassembled WGS sequence"/>
</dbReference>
<dbReference type="EMBL" id="JBHTCR010000008">
    <property type="protein sequence ID" value="MFC7348269.1"/>
    <property type="molecule type" value="Genomic_DNA"/>
</dbReference>
<organism evidence="1 2">
    <name type="scientific">Chryseobacterium zhengzhouense</name>
    <dbReference type="NCBI Taxonomy" id="1636086"/>
    <lineage>
        <taxon>Bacteria</taxon>
        <taxon>Pseudomonadati</taxon>
        <taxon>Bacteroidota</taxon>
        <taxon>Flavobacteriia</taxon>
        <taxon>Flavobacteriales</taxon>
        <taxon>Weeksellaceae</taxon>
        <taxon>Chryseobacterium group</taxon>
        <taxon>Chryseobacterium</taxon>
    </lineage>
</organism>